<proteinExistence type="predicted"/>
<reference evidence="2 3" key="1">
    <citation type="journal article" date="2012" name="J. Bacteriol.">
        <title>Genome Sequence of Oceanibaculum indicum Type Strain P24.</title>
        <authorList>
            <person name="Lai Q."/>
            <person name="Shao Z."/>
        </authorList>
    </citation>
    <scope>NUCLEOTIDE SEQUENCE [LARGE SCALE GENOMIC DNA]</scope>
    <source>
        <strain evidence="2 3">P24</strain>
    </source>
</reference>
<dbReference type="PATRIC" id="fig|1207063.3.peg.1602"/>
<name>K2JML4_9PROT</name>
<comment type="caution">
    <text evidence="2">The sequence shown here is derived from an EMBL/GenBank/DDBJ whole genome shotgun (WGS) entry which is preliminary data.</text>
</comment>
<dbReference type="EMBL" id="AMRL01000007">
    <property type="protein sequence ID" value="EKE76558.1"/>
    <property type="molecule type" value="Genomic_DNA"/>
</dbReference>
<organism evidence="2 3">
    <name type="scientific">Oceanibaculum indicum P24</name>
    <dbReference type="NCBI Taxonomy" id="1207063"/>
    <lineage>
        <taxon>Bacteria</taxon>
        <taxon>Pseudomonadati</taxon>
        <taxon>Pseudomonadota</taxon>
        <taxon>Alphaproteobacteria</taxon>
        <taxon>Rhodospirillales</taxon>
        <taxon>Oceanibaculaceae</taxon>
        <taxon>Oceanibaculum</taxon>
    </lineage>
</organism>
<evidence type="ECO:0000256" key="1">
    <source>
        <dbReference type="SAM" id="MobiDB-lite"/>
    </source>
</evidence>
<dbReference type="eggNOG" id="ENOG5033CG0">
    <property type="taxonomic scope" value="Bacteria"/>
</dbReference>
<feature type="region of interest" description="Disordered" evidence="1">
    <location>
        <begin position="32"/>
        <end position="113"/>
    </location>
</feature>
<dbReference type="STRING" id="1207063.P24_07934"/>
<protein>
    <submittedName>
        <fullName evidence="2">Uncharacterized protein</fullName>
    </submittedName>
</protein>
<feature type="compositionally biased region" description="Polar residues" evidence="1">
    <location>
        <begin position="34"/>
        <end position="45"/>
    </location>
</feature>
<accession>K2JML4</accession>
<evidence type="ECO:0000313" key="3">
    <source>
        <dbReference type="Proteomes" id="UP000006746"/>
    </source>
</evidence>
<dbReference type="Proteomes" id="UP000006746">
    <property type="component" value="Unassembled WGS sequence"/>
</dbReference>
<evidence type="ECO:0000313" key="2">
    <source>
        <dbReference type="EMBL" id="EKE76558.1"/>
    </source>
</evidence>
<dbReference type="AlphaFoldDB" id="K2JML4"/>
<keyword evidence="3" id="KW-1185">Reference proteome</keyword>
<feature type="compositionally biased region" description="Gly residues" evidence="1">
    <location>
        <begin position="55"/>
        <end position="87"/>
    </location>
</feature>
<sequence length="243" mass="25452">MKNLIRPILIGATSMALVLAIHGTDVTPAAFAQTMGSGQGNQTDSAVPGQRMPGSGMGPGMGQGMGPGIGAGPGMMQGQGMPGGWPGGWMQQPPGGPDGNRFSGPMPMMRGSGNGYAMPGPMLQGYDDRRGYGMPGYGPIGPGMMGQGMMGQGMMGQGMTGPGMMGQGMIYGMPDRVEQEIAPEQVREMLQRRLDWHGNPRLKLGEIKPTEHGEILADIVTREGSLVQRLAIDRRTGALRQVD</sequence>
<gene>
    <name evidence="2" type="ORF">P24_07934</name>
</gene>